<dbReference type="EMBL" id="JBHSKI010000010">
    <property type="protein sequence ID" value="MFC5173252.1"/>
    <property type="molecule type" value="Genomic_DNA"/>
</dbReference>
<name>A0ABW0B8E0_9ACTN</name>
<evidence type="ECO:0000313" key="3">
    <source>
        <dbReference type="EMBL" id="MFC5173252.1"/>
    </source>
</evidence>
<gene>
    <name evidence="3" type="ORF">ACFPRK_22075</name>
</gene>
<dbReference type="Gene3D" id="3.40.50.300">
    <property type="entry name" value="P-loop containing nucleotide triphosphate hydrolases"/>
    <property type="match status" value="1"/>
</dbReference>
<dbReference type="RefSeq" id="WP_208604869.1">
    <property type="nucleotide sequence ID" value="NZ_JBHSKI010000010.1"/>
</dbReference>
<dbReference type="InterPro" id="IPR027417">
    <property type="entry name" value="P-loop_NTPase"/>
</dbReference>
<evidence type="ECO:0000256" key="1">
    <source>
        <dbReference type="SAM" id="Coils"/>
    </source>
</evidence>
<proteinExistence type="predicted"/>
<feature type="coiled-coil region" evidence="1">
    <location>
        <begin position="846"/>
        <end position="880"/>
    </location>
</feature>
<protein>
    <recommendedName>
        <fullName evidence="5">AAA+ ATPase domain-containing protein</fullName>
    </recommendedName>
</protein>
<evidence type="ECO:0008006" key="5">
    <source>
        <dbReference type="Google" id="ProtNLM"/>
    </source>
</evidence>
<feature type="region of interest" description="Disordered" evidence="2">
    <location>
        <begin position="259"/>
        <end position="328"/>
    </location>
</feature>
<feature type="compositionally biased region" description="Polar residues" evidence="2">
    <location>
        <begin position="279"/>
        <end position="288"/>
    </location>
</feature>
<organism evidence="3 4">
    <name type="scientific">Streptomyces mutomycini</name>
    <dbReference type="NCBI Taxonomy" id="284036"/>
    <lineage>
        <taxon>Bacteria</taxon>
        <taxon>Bacillati</taxon>
        <taxon>Actinomycetota</taxon>
        <taxon>Actinomycetes</taxon>
        <taxon>Kitasatosporales</taxon>
        <taxon>Streptomycetaceae</taxon>
        <taxon>Streptomyces</taxon>
    </lineage>
</organism>
<dbReference type="SUPFAM" id="SSF52540">
    <property type="entry name" value="P-loop containing nucleoside triphosphate hydrolases"/>
    <property type="match status" value="1"/>
</dbReference>
<comment type="caution">
    <text evidence="3">The sequence shown here is derived from an EMBL/GenBank/DDBJ whole genome shotgun (WGS) entry which is preliminary data.</text>
</comment>
<sequence length="1860" mass="201305">MTAAPQEPADHGGTVELQPDAAALTVAVERVERALTAAREPVWRLAGSVSAQSRPADADLVSLHELTAAFDDALAGLRAYGAEPGSDLGSLRECTVSVAETLASEALRTRLADVDELRRAPASTVSAAAVSEARGAARALLARADWSQQDRSDAEALGILLRMVELAHSGEERSAEILGLLQEMSAKAPALLVLAAQYGGLTLRPAPDADLASSPEPDSEPARDTTADVAAGAVVEPAEGGGTRVDPELGEAAHADAVRAHGARGASGPGGRHPHGSPRTTEPCSQRTEGPADHDVASGPRRGPAPGEDRQPVELPKQPDAPSRSAEAADGPLLTAGRRQTPPPAPASAQPAASSVFLPQQLPHPADDTAVKTDTALGSAESPDAVLAPLVAEHRYGAAAALAEQNAEPGFRTAALRISAYALALRSSSGECASRVRAELAGMDVDALVRSRPDAALVTTALLRVVLVTGDAETSAPLQQVAAVLPPSLVSVADEVSRCALQSMLLHSPPLALARGTAELERSLQEAREECRQGLDQLPRIRFNRATEITRLWLAPSGLIGSLLRRAADDDRDGLDEVADGVRTLANGSALQDELNEVDRRLMKSSRSRLEGPARQNLLRLMNDRLRSADKWVVAARALEVGANDWSIDQVQAMRAAVLALRDHVLDDLAAQSLADDTYTRSAMRAAADSLRLTFDLLSGDTRLDPAEYPAEVVLGRDLFKLPGVRVEEATGRVIPPELTAESIVESAERSWLDVIDSHRVAERFDLAAHLLGLSEMRLLPPGPNGHEELTDESVHLAVGEAARHTVAALEGKRRVLEDSLRRTRVNGVFKEEEERDFEHRLQAPALTTKSDLASARQRLDELSEELERAHATATAKLRARLMEIPGLRTEDVTRVTPLLDDGDLLTAEELISHLSNGESIPDTRYGDHPLNAFFPSVPDALPHGITEELIRAVRARERYQNLDALDFSTMSQEFSDQAANGLSGWREMASRRGVRRTEGLSEENLLMPALRLIGYRSLRKPQRDRQRSTTPEHRFLDLQEVRYTGEALVPSFGSALRGRLRVMLAWGQPTPEALMARVQQDPSQESLLVAYFGTLSAHARTSLAALSVGRRPMVVLDDAALAYLAARGNQLLDPAMRVLLPFSAVNPYVSEKRGRVAEEMFFGRLEELGSVQNPVGNQVVFGGRGLGKSALLKEAGRKFTAQAPTAHISMALSLDSTYNGTSGQSSAVWNLIGRRLLEEGALPLPKRVRADATLTYDNVLTGIRAWLKADNSRRMLIMLDEADGFFESDSPRFTETRRLRDLSSETNDGVKIVFAGLHSVQRYATLAANNPFSHLSQHPTVIGPLQPQDAANLLLKPLAALGYQFLEPQLVHRILGHCSYQPFLLQMFAHRLVQTMHAKRREAKSGPLHFIARDDVERVQSDKDLQRSITAAFHDTLRLDSRYNMIANVVAHHAHHHGIDARMTHAELRDECTYWWAEGFRDLDPDQFRAYLTEMEGLGVLAPDPDYRGWHLRSANALSMIGTLEDVDAQLENTSSRQVTERLSALETRHKSAKSHSHCPLTAAQIADILPGRQVSGSEPGRRNLARVVLGSPATGVNRVTAALREIAETTGWKMPHVARRADFERELVGGEPGMSRLVVSDLTVKSPGEQSCLISPELATTRLPDGPGVTRSAVVVAGLEQLTLWASLLSDEQTSGVEVVPLRRFTRHGLRTWSLDQNSFTSEAALQRVAETTGGWPLLIDQLSEQVSRGDSEGAALKSVRSRLESIEGAADFLAQVGLVPETFRWSAFTAVLEFMTEQGLPFEDLGAAASAAGLDPGPEALDAIRILRALQVFDVDTTGLHSPEPVLLSCWSRVTGS</sequence>
<accession>A0ABW0B8E0</accession>
<evidence type="ECO:0000313" key="4">
    <source>
        <dbReference type="Proteomes" id="UP001596208"/>
    </source>
</evidence>
<evidence type="ECO:0000256" key="2">
    <source>
        <dbReference type="SAM" id="MobiDB-lite"/>
    </source>
</evidence>
<dbReference type="Proteomes" id="UP001596208">
    <property type="component" value="Unassembled WGS sequence"/>
</dbReference>
<feature type="region of interest" description="Disordered" evidence="2">
    <location>
        <begin position="334"/>
        <end position="353"/>
    </location>
</feature>
<keyword evidence="1" id="KW-0175">Coiled coil</keyword>
<keyword evidence="4" id="KW-1185">Reference proteome</keyword>
<reference evidence="4" key="1">
    <citation type="journal article" date="2019" name="Int. J. Syst. Evol. Microbiol.">
        <title>The Global Catalogue of Microorganisms (GCM) 10K type strain sequencing project: providing services to taxonomists for standard genome sequencing and annotation.</title>
        <authorList>
            <consortium name="The Broad Institute Genomics Platform"/>
            <consortium name="The Broad Institute Genome Sequencing Center for Infectious Disease"/>
            <person name="Wu L."/>
            <person name="Ma J."/>
        </authorList>
    </citation>
    <scope>NUCLEOTIDE SEQUENCE [LARGE SCALE GENOMIC DNA]</scope>
    <source>
        <strain evidence="4">CGMCC 4.1721</strain>
    </source>
</reference>
<feature type="region of interest" description="Disordered" evidence="2">
    <location>
        <begin position="207"/>
        <end position="227"/>
    </location>
</feature>